<evidence type="ECO:0000256" key="2">
    <source>
        <dbReference type="ARBA" id="ARBA00022793"/>
    </source>
</evidence>
<dbReference type="Gene3D" id="2.40.37.10">
    <property type="entry name" value="Lyase, Ornithine Decarboxylase, Chain A, domain 1"/>
    <property type="match status" value="1"/>
</dbReference>
<name>A0A3A6PPD3_9BACL</name>
<evidence type="ECO:0000256" key="3">
    <source>
        <dbReference type="ARBA" id="ARBA00022898"/>
    </source>
</evidence>
<evidence type="ECO:0000313" key="10">
    <source>
        <dbReference type="Proteomes" id="UP000267798"/>
    </source>
</evidence>
<evidence type="ECO:0000313" key="9">
    <source>
        <dbReference type="EMBL" id="RJX37813.1"/>
    </source>
</evidence>
<comment type="similarity">
    <text evidence="6">Belongs to the Orn/Lys/Arg decarboxylase class-II family.</text>
</comment>
<dbReference type="PRINTS" id="PR01181">
    <property type="entry name" value="DAPDCRBXLASE"/>
</dbReference>
<dbReference type="Pfam" id="PF00278">
    <property type="entry name" value="Orn_DAP_Arg_deC"/>
    <property type="match status" value="1"/>
</dbReference>
<evidence type="ECO:0000259" key="7">
    <source>
        <dbReference type="Pfam" id="PF00278"/>
    </source>
</evidence>
<keyword evidence="10" id="KW-1185">Reference proteome</keyword>
<evidence type="ECO:0000256" key="1">
    <source>
        <dbReference type="ARBA" id="ARBA00001933"/>
    </source>
</evidence>
<dbReference type="OrthoDB" id="9802241at2"/>
<dbReference type="InterPro" id="IPR022644">
    <property type="entry name" value="De-COase2_N"/>
</dbReference>
<keyword evidence="2" id="KW-0210">Decarboxylase</keyword>
<dbReference type="EMBL" id="QXQB01000005">
    <property type="protein sequence ID" value="RJX37813.1"/>
    <property type="molecule type" value="Genomic_DNA"/>
</dbReference>
<comment type="caution">
    <text evidence="9">The sequence shown here is derived from an EMBL/GenBank/DDBJ whole genome shotgun (WGS) entry which is preliminary data.</text>
</comment>
<dbReference type="GO" id="GO:0009089">
    <property type="term" value="P:lysine biosynthetic process via diaminopimelate"/>
    <property type="evidence" value="ECO:0007669"/>
    <property type="project" value="InterPro"/>
</dbReference>
<dbReference type="PANTHER" id="PTHR43727">
    <property type="entry name" value="DIAMINOPIMELATE DECARBOXYLASE"/>
    <property type="match status" value="1"/>
</dbReference>
<feature type="modified residue" description="N6-(pyridoxal phosphate)lysine" evidence="5">
    <location>
        <position position="22"/>
    </location>
</feature>
<dbReference type="Gene3D" id="3.20.20.10">
    <property type="entry name" value="Alanine racemase"/>
    <property type="match status" value="1"/>
</dbReference>
<proteinExistence type="inferred from homology"/>
<dbReference type="PRINTS" id="PR01179">
    <property type="entry name" value="ODADCRBXLASE"/>
</dbReference>
<gene>
    <name evidence="9" type="ORF">D3P09_21315</name>
</gene>
<dbReference type="Pfam" id="PF02784">
    <property type="entry name" value="Orn_Arg_deC_N"/>
    <property type="match status" value="1"/>
</dbReference>
<dbReference type="InterPro" id="IPR002986">
    <property type="entry name" value="DAP_deCOOHase_LysA"/>
</dbReference>
<evidence type="ECO:0000256" key="5">
    <source>
        <dbReference type="PIRSR" id="PIRSR600183-50"/>
    </source>
</evidence>
<dbReference type="SUPFAM" id="SSF51419">
    <property type="entry name" value="PLP-binding barrel"/>
    <property type="match status" value="1"/>
</dbReference>
<evidence type="ECO:0000259" key="8">
    <source>
        <dbReference type="Pfam" id="PF02784"/>
    </source>
</evidence>
<dbReference type="InterPro" id="IPR009006">
    <property type="entry name" value="Ala_racemase/Decarboxylase_C"/>
</dbReference>
<dbReference type="AlphaFoldDB" id="A0A3A6PPD3"/>
<dbReference type="InterPro" id="IPR022643">
    <property type="entry name" value="De-COase2_C"/>
</dbReference>
<dbReference type="InterPro" id="IPR029066">
    <property type="entry name" value="PLP-binding_barrel"/>
</dbReference>
<dbReference type="SUPFAM" id="SSF50621">
    <property type="entry name" value="Alanine racemase C-terminal domain-like"/>
    <property type="match status" value="1"/>
</dbReference>
<evidence type="ECO:0000256" key="6">
    <source>
        <dbReference type="RuleBase" id="RU003737"/>
    </source>
</evidence>
<organism evidence="9 10">
    <name type="scientific">Paenibacillus pinisoli</name>
    <dbReference type="NCBI Taxonomy" id="1276110"/>
    <lineage>
        <taxon>Bacteria</taxon>
        <taxon>Bacillati</taxon>
        <taxon>Bacillota</taxon>
        <taxon>Bacilli</taxon>
        <taxon>Bacillales</taxon>
        <taxon>Paenibacillaceae</taxon>
        <taxon>Paenibacillus</taxon>
    </lineage>
</organism>
<accession>A0A3A6PPD3</accession>
<keyword evidence="3 5" id="KW-0663">Pyridoxal phosphate</keyword>
<reference evidence="9 10" key="1">
    <citation type="submission" date="2018-09" db="EMBL/GenBank/DDBJ databases">
        <title>Paenibacillus aracenensis nov. sp. isolated from a cave in southern Spain.</title>
        <authorList>
            <person name="Jurado V."/>
            <person name="Gutierrez-Patricio S."/>
            <person name="Gonzalez-Pimentel J.L."/>
            <person name="Miller A.Z."/>
            <person name="Laiz L."/>
            <person name="Saiz-Jimenez C."/>
        </authorList>
    </citation>
    <scope>NUCLEOTIDE SEQUENCE [LARGE SCALE GENOMIC DNA]</scope>
    <source>
        <strain evidence="9 10">JCM 19203</strain>
    </source>
</reference>
<dbReference type="FunFam" id="3.20.20.10:FF:000003">
    <property type="entry name" value="Diaminopimelate decarboxylase"/>
    <property type="match status" value="1"/>
</dbReference>
<feature type="domain" description="Orn/DAP/Arg decarboxylase 2 N-terminal" evidence="8">
    <location>
        <begin position="13"/>
        <end position="247"/>
    </location>
</feature>
<dbReference type="Proteomes" id="UP000267798">
    <property type="component" value="Unassembled WGS sequence"/>
</dbReference>
<dbReference type="GO" id="GO:0008836">
    <property type="term" value="F:diaminopimelate decarboxylase activity"/>
    <property type="evidence" value="ECO:0007669"/>
    <property type="project" value="InterPro"/>
</dbReference>
<feature type="domain" description="Orn/DAP/Arg decarboxylase 2 C-terminal" evidence="7">
    <location>
        <begin position="249"/>
        <end position="345"/>
    </location>
</feature>
<protein>
    <submittedName>
        <fullName evidence="9">Type III PLP-dependent enzyme</fullName>
    </submittedName>
</protein>
<dbReference type="InterPro" id="IPR000183">
    <property type="entry name" value="Orn/DAP/Arg_de-COase"/>
</dbReference>
<dbReference type="InterPro" id="IPR022657">
    <property type="entry name" value="De-COase2_CS"/>
</dbReference>
<comment type="cofactor">
    <cofactor evidence="1 5">
        <name>pyridoxal 5'-phosphate</name>
        <dbReference type="ChEBI" id="CHEBI:597326"/>
    </cofactor>
</comment>
<feature type="active site" description="Proton donor" evidence="5">
    <location>
        <position position="318"/>
    </location>
</feature>
<keyword evidence="4" id="KW-0456">Lyase</keyword>
<evidence type="ECO:0000256" key="4">
    <source>
        <dbReference type="ARBA" id="ARBA00023239"/>
    </source>
</evidence>
<dbReference type="PANTHER" id="PTHR43727:SF2">
    <property type="entry name" value="GROUP IV DECARBOXYLASE"/>
    <property type="match status" value="1"/>
</dbReference>
<dbReference type="PROSITE" id="PS00879">
    <property type="entry name" value="ODR_DC_2_2"/>
    <property type="match status" value="1"/>
</dbReference>
<sequence length="413" mass="45872">MGNYEWLFSNLHDSVNIYLSLKTNNNIYLANLFQQAGSGVEVASSGELTLALKAGFSPDRIIMSGPGKTVNDLTTAVDIGIRSINVESIDELHIISQIATKKEKIVPVSVRINPDFKAKKPTISMGGNPRQFGVDESQLNVFFESLTSLHNLKFLGIHIYLGTQILLSETIVESMKYTIELASLIKETYGFTSTLINLGGGFGVPYFPHEQPLDIKKLLEEINALIIDYTKINEDTKFIIESGRFLLADYGIYVATILYKKISKGQTFLVTDGGMHHHVSSTFRGRTMRNNFPLKLISSSKRHEAALSERVNITGVLCTPEDCMALGVDLPAAEPGDRIVWFKSGAYGLAYSPQQFLGHATPWELLLNENEIIVIRQRGTECDLFLNQVMDFQELKSEVPDGKRSKNEVMGIG</sequence>